<organism evidence="5 6">
    <name type="scientific">Nonomuraea coxensis DSM 45129</name>
    <dbReference type="NCBI Taxonomy" id="1122611"/>
    <lineage>
        <taxon>Bacteria</taxon>
        <taxon>Bacillati</taxon>
        <taxon>Actinomycetota</taxon>
        <taxon>Actinomycetes</taxon>
        <taxon>Streptosporangiales</taxon>
        <taxon>Streptosporangiaceae</taxon>
        <taxon>Nonomuraea</taxon>
    </lineage>
</organism>
<accession>A0ABX8UCI2</accession>
<evidence type="ECO:0000256" key="2">
    <source>
        <dbReference type="ARBA" id="ARBA00007639"/>
    </source>
</evidence>
<evidence type="ECO:0000259" key="4">
    <source>
        <dbReference type="Pfam" id="PF13407"/>
    </source>
</evidence>
<evidence type="ECO:0000313" key="5">
    <source>
        <dbReference type="EMBL" id="QYC45497.1"/>
    </source>
</evidence>
<keyword evidence="3" id="KW-0732">Signal</keyword>
<dbReference type="InterPro" id="IPR028082">
    <property type="entry name" value="Peripla_BP_I"/>
</dbReference>
<comment type="subcellular location">
    <subcellularLocation>
        <location evidence="1">Cell envelope</location>
    </subcellularLocation>
</comment>
<sequence>MPENRVIDYPIDLTLPAPPKGSSLMARSPRLIRLTAATTLLATGLLAAACGGSDDSGSSGSSGGDRPRVGLVQINQQAIFFNEMNAGAQQAAKEANVDLTIFNANDDAAKQNEAIDNFVQQQFDAVIVVAIDVEGIKPAVKIAKDAGLKVVAVDAIVDAPEVDTQVGVDNAAAAQQAGDFVNKWAQAQGLTAPKIGVVGALNSFIQNIRKDDFNKTVEAAGAKIVQTVDGQNKQEAAMTAAENLLTSRSDMNIVYATGEPALLGTVAAVKSQNAADRVKVFGWDLTKEAISGIDDGFVAGVVQQDPKTEGYEAVKEAKALVGGAQAKKKIDVPVTIVTKDNVDPYRATFK</sequence>
<gene>
    <name evidence="5" type="primary">rbsB3</name>
    <name evidence="5" type="ORF">Nocox_39770</name>
</gene>
<feature type="domain" description="Periplasmic binding protein" evidence="4">
    <location>
        <begin position="70"/>
        <end position="324"/>
    </location>
</feature>
<dbReference type="Proteomes" id="UP000824681">
    <property type="component" value="Chromosome"/>
</dbReference>
<evidence type="ECO:0000256" key="1">
    <source>
        <dbReference type="ARBA" id="ARBA00004196"/>
    </source>
</evidence>
<proteinExistence type="inferred from homology"/>
<reference evidence="5 6" key="1">
    <citation type="journal article" date="2021" name="ACS Chem. Biol.">
        <title>Genomic-Led Discovery of a Novel Glycopeptide Antibiotic by Nonomuraea coxensis DSM 45129.</title>
        <authorList>
            <person name="Yushchuk O."/>
            <person name="Vior N.M."/>
            <person name="Andreo-Vidal A."/>
            <person name="Berini F."/>
            <person name="Ruckert C."/>
            <person name="Busche T."/>
            <person name="Binda E."/>
            <person name="Kalinowski J."/>
            <person name="Truman A.W."/>
            <person name="Marinelli F."/>
        </authorList>
    </citation>
    <scope>NUCLEOTIDE SEQUENCE [LARGE SCALE GENOMIC DNA]</scope>
    <source>
        <strain evidence="5 6">DSM 45129</strain>
    </source>
</reference>
<name>A0ABX8UCI2_9ACTN</name>
<comment type="similarity">
    <text evidence="2">Belongs to the bacterial solute-binding protein 2 family.</text>
</comment>
<dbReference type="SUPFAM" id="SSF53822">
    <property type="entry name" value="Periplasmic binding protein-like I"/>
    <property type="match status" value="1"/>
</dbReference>
<dbReference type="EMBL" id="CP068985">
    <property type="protein sequence ID" value="QYC45497.1"/>
    <property type="molecule type" value="Genomic_DNA"/>
</dbReference>
<dbReference type="PANTHER" id="PTHR46847">
    <property type="entry name" value="D-ALLOSE-BINDING PERIPLASMIC PROTEIN-RELATED"/>
    <property type="match status" value="1"/>
</dbReference>
<evidence type="ECO:0000256" key="3">
    <source>
        <dbReference type="ARBA" id="ARBA00022729"/>
    </source>
</evidence>
<evidence type="ECO:0000313" key="6">
    <source>
        <dbReference type="Proteomes" id="UP000824681"/>
    </source>
</evidence>
<protein>
    <submittedName>
        <fullName evidence="5">D-ribose-binding periplasmic protein</fullName>
    </submittedName>
</protein>
<dbReference type="InterPro" id="IPR025997">
    <property type="entry name" value="SBP_2_dom"/>
</dbReference>
<dbReference type="PANTHER" id="PTHR46847:SF1">
    <property type="entry name" value="D-ALLOSE-BINDING PERIPLASMIC PROTEIN-RELATED"/>
    <property type="match status" value="1"/>
</dbReference>
<dbReference type="Gene3D" id="3.40.50.2300">
    <property type="match status" value="2"/>
</dbReference>
<keyword evidence="6" id="KW-1185">Reference proteome</keyword>
<dbReference type="Pfam" id="PF13407">
    <property type="entry name" value="Peripla_BP_4"/>
    <property type="match status" value="1"/>
</dbReference>